<protein>
    <recommendedName>
        <fullName evidence="3">Protein pitchfork</fullName>
    </recommendedName>
</protein>
<name>A0A8C3VFD9_9CETA</name>
<reference evidence="1" key="2">
    <citation type="submission" date="2025-09" db="UniProtKB">
        <authorList>
            <consortium name="Ensembl"/>
        </authorList>
    </citation>
    <scope>IDENTIFICATION</scope>
</reference>
<dbReference type="InterPro" id="IPR010736">
    <property type="entry name" value="SHIPPO-rpt"/>
</dbReference>
<reference evidence="1" key="1">
    <citation type="submission" date="2025-08" db="UniProtKB">
        <authorList>
            <consortium name="Ensembl"/>
        </authorList>
    </citation>
    <scope>IDENTIFICATION</scope>
</reference>
<evidence type="ECO:0000313" key="2">
    <source>
        <dbReference type="Proteomes" id="UP000694540"/>
    </source>
</evidence>
<sequence length="202" mass="23135">MCFTLFPGLVNYSFGTCQQRKLFPHFYPPNLLGNKFVPLRGAPHRGPGCYITEDRYGLAYNLSKIPTSKKGYTFGARTAVRFKPISKVRNACTRQSILKRKKHKQNFAPFNSLLPRFKTDSKDTCYPGPTTYNPEIKPSRKVSWPMKFGPPDWAQVPCLQKRTLKAEVVRLDFYRAFCPILLCMSLIFSPGVHVSFKNSLFP</sequence>
<dbReference type="GeneTree" id="ENSGT00390000001017"/>
<organism evidence="1 2">
    <name type="scientific">Catagonus wagneri</name>
    <name type="common">Chacoan peccary</name>
    <dbReference type="NCBI Taxonomy" id="51154"/>
    <lineage>
        <taxon>Eukaryota</taxon>
        <taxon>Metazoa</taxon>
        <taxon>Chordata</taxon>
        <taxon>Craniata</taxon>
        <taxon>Vertebrata</taxon>
        <taxon>Euteleostomi</taxon>
        <taxon>Mammalia</taxon>
        <taxon>Eutheria</taxon>
        <taxon>Laurasiatheria</taxon>
        <taxon>Artiodactyla</taxon>
        <taxon>Suina</taxon>
        <taxon>Tayassuidae</taxon>
        <taxon>Catagonus</taxon>
    </lineage>
</organism>
<dbReference type="PANTHER" id="PTHR31508">
    <property type="entry name" value="PROTEIN PITCHFORK"/>
    <property type="match status" value="1"/>
</dbReference>
<dbReference type="Pfam" id="PF07004">
    <property type="entry name" value="SHIPPO-rpt"/>
    <property type="match status" value="1"/>
</dbReference>
<dbReference type="AlphaFoldDB" id="A0A8C3VFD9"/>
<dbReference type="GO" id="GO:0008092">
    <property type="term" value="F:cytoskeletal protein binding"/>
    <property type="evidence" value="ECO:0007669"/>
    <property type="project" value="TreeGrafter"/>
</dbReference>
<dbReference type="PANTHER" id="PTHR31508:SF2">
    <property type="entry name" value="PROTEIN PITCHFORK"/>
    <property type="match status" value="1"/>
</dbReference>
<accession>A0A8C3VFD9</accession>
<dbReference type="InterPro" id="IPR033602">
    <property type="entry name" value="CIMAP3"/>
</dbReference>
<dbReference type="Proteomes" id="UP000694540">
    <property type="component" value="Unplaced"/>
</dbReference>
<dbReference type="Ensembl" id="ENSCWAT00000001141.1">
    <property type="protein sequence ID" value="ENSCWAP00000001022.1"/>
    <property type="gene ID" value="ENSCWAG00000000866.1"/>
</dbReference>
<evidence type="ECO:0008006" key="3">
    <source>
        <dbReference type="Google" id="ProtNLM"/>
    </source>
</evidence>
<dbReference type="GO" id="GO:0031344">
    <property type="term" value="P:regulation of cell projection organization"/>
    <property type="evidence" value="ECO:0007669"/>
    <property type="project" value="TreeGrafter"/>
</dbReference>
<proteinExistence type="predicted"/>
<keyword evidence="2" id="KW-1185">Reference proteome</keyword>
<evidence type="ECO:0000313" key="1">
    <source>
        <dbReference type="Ensembl" id="ENSCWAP00000001022.1"/>
    </source>
</evidence>